<dbReference type="PRINTS" id="PR00359">
    <property type="entry name" value="BP450"/>
</dbReference>
<comment type="similarity">
    <text evidence="1">Belongs to the cytochrome P450 family.</text>
</comment>
<evidence type="ECO:0000256" key="2">
    <source>
        <dbReference type="ARBA" id="ARBA00022617"/>
    </source>
</evidence>
<dbReference type="Gene3D" id="1.10.630.10">
    <property type="entry name" value="Cytochrome P450"/>
    <property type="match status" value="1"/>
</dbReference>
<keyword evidence="2" id="KW-0349">Heme</keyword>
<dbReference type="SUPFAM" id="SSF48264">
    <property type="entry name" value="Cytochrome P450"/>
    <property type="match status" value="1"/>
</dbReference>
<dbReference type="CDD" id="cd11033">
    <property type="entry name" value="CYP142-like"/>
    <property type="match status" value="1"/>
</dbReference>
<dbReference type="GO" id="GO:0036199">
    <property type="term" value="F:cholest-4-en-3-one 26-monooxygenase activity"/>
    <property type="evidence" value="ECO:0007669"/>
    <property type="project" value="TreeGrafter"/>
</dbReference>
<protein>
    <submittedName>
        <fullName evidence="7">Unannotated protein</fullName>
    </submittedName>
</protein>
<dbReference type="GO" id="GO:0020037">
    <property type="term" value="F:heme binding"/>
    <property type="evidence" value="ECO:0007669"/>
    <property type="project" value="InterPro"/>
</dbReference>
<evidence type="ECO:0000313" key="7">
    <source>
        <dbReference type="EMBL" id="CAB5001026.1"/>
    </source>
</evidence>
<dbReference type="PANTHER" id="PTHR46696">
    <property type="entry name" value="P450, PUTATIVE (EUROFUNG)-RELATED"/>
    <property type="match status" value="1"/>
</dbReference>
<evidence type="ECO:0000256" key="1">
    <source>
        <dbReference type="ARBA" id="ARBA00010617"/>
    </source>
</evidence>
<dbReference type="Pfam" id="PF00067">
    <property type="entry name" value="p450"/>
    <property type="match status" value="1"/>
</dbReference>
<proteinExistence type="inferred from homology"/>
<dbReference type="PANTHER" id="PTHR46696:SF4">
    <property type="entry name" value="BIOTIN BIOSYNTHESIS CYTOCHROME P450"/>
    <property type="match status" value="1"/>
</dbReference>
<evidence type="ECO:0000256" key="3">
    <source>
        <dbReference type="ARBA" id="ARBA00022723"/>
    </source>
</evidence>
<dbReference type="InterPro" id="IPR036396">
    <property type="entry name" value="Cyt_P450_sf"/>
</dbReference>
<dbReference type="InterPro" id="IPR002397">
    <property type="entry name" value="Cyt_P450_B"/>
</dbReference>
<sequence>MTRTLAEAAAALADPDTFVDGPPWEFFAALRESDPVAWTAEPEPNQGFWTVTRHADIVAVSRDWETFTSNRGVSLEELDDDQLEHRTSMIDTDPPAHTAMRKILAGQFTPRVINGYESFLRGVVARTMDNALARTEFEFVEQVSSEIPVRVLSRMLSVPDTDHAKLTSWGDRLVGNTDPEFADALHGSEESEQYRLLPFRSPAALEVFEYGRALQAERRAQSTGDLISLMVEAEIDGEPLPQRDLDSYFLLLSLAGQETTRQAITLGMHTLITNPSALAQLQERPELLSGPALDELLRWGPPVYHMRRTATRDARIGDTDVREGDKIALWYASGNRDEAAIPHADILDLGRESVDLLTFGKGGPHFCLGSFLAKMEYRVTMEELVARIDTAEFNGPVERLRSNFVNGVKRMPVRVTLR</sequence>
<organism evidence="7">
    <name type="scientific">freshwater metagenome</name>
    <dbReference type="NCBI Taxonomy" id="449393"/>
    <lineage>
        <taxon>unclassified sequences</taxon>
        <taxon>metagenomes</taxon>
        <taxon>ecological metagenomes</taxon>
    </lineage>
</organism>
<evidence type="ECO:0000256" key="4">
    <source>
        <dbReference type="ARBA" id="ARBA00023002"/>
    </source>
</evidence>
<dbReference type="AlphaFoldDB" id="A0A6J7P6H4"/>
<keyword evidence="3" id="KW-0479">Metal-binding</keyword>
<name>A0A6J7P6H4_9ZZZZ</name>
<dbReference type="InterPro" id="IPR001128">
    <property type="entry name" value="Cyt_P450"/>
</dbReference>
<reference evidence="7" key="1">
    <citation type="submission" date="2020-05" db="EMBL/GenBank/DDBJ databases">
        <authorList>
            <person name="Chiriac C."/>
            <person name="Salcher M."/>
            <person name="Ghai R."/>
            <person name="Kavagutti S V."/>
        </authorList>
    </citation>
    <scope>NUCLEOTIDE SEQUENCE</scope>
</reference>
<keyword evidence="4" id="KW-0560">Oxidoreductase</keyword>
<keyword evidence="5" id="KW-0408">Iron</keyword>
<dbReference type="GO" id="GO:0005506">
    <property type="term" value="F:iron ion binding"/>
    <property type="evidence" value="ECO:0007669"/>
    <property type="project" value="InterPro"/>
</dbReference>
<dbReference type="FunFam" id="1.10.630.10:FF:000018">
    <property type="entry name" value="Cytochrome P450 monooxygenase"/>
    <property type="match status" value="1"/>
</dbReference>
<dbReference type="GO" id="GO:0008395">
    <property type="term" value="F:steroid hydroxylase activity"/>
    <property type="evidence" value="ECO:0007669"/>
    <property type="project" value="TreeGrafter"/>
</dbReference>
<keyword evidence="6" id="KW-0503">Monooxygenase</keyword>
<evidence type="ECO:0000256" key="6">
    <source>
        <dbReference type="ARBA" id="ARBA00023033"/>
    </source>
</evidence>
<dbReference type="GO" id="GO:0006707">
    <property type="term" value="P:cholesterol catabolic process"/>
    <property type="evidence" value="ECO:0007669"/>
    <property type="project" value="TreeGrafter"/>
</dbReference>
<gene>
    <name evidence="7" type="ORF">UFOPK3992_00640</name>
</gene>
<accession>A0A6J7P6H4</accession>
<dbReference type="EMBL" id="CAFBOZ010000073">
    <property type="protein sequence ID" value="CAB5001026.1"/>
    <property type="molecule type" value="Genomic_DNA"/>
</dbReference>
<evidence type="ECO:0000256" key="5">
    <source>
        <dbReference type="ARBA" id="ARBA00023004"/>
    </source>
</evidence>